<feature type="region of interest" description="Disordered" evidence="8">
    <location>
        <begin position="351"/>
        <end position="471"/>
    </location>
</feature>
<dbReference type="InterPro" id="IPR050216">
    <property type="entry name" value="LRR_domain-containing"/>
</dbReference>
<dbReference type="SMART" id="SM00332">
    <property type="entry name" value="PP2Cc"/>
    <property type="match status" value="1"/>
</dbReference>
<evidence type="ECO:0000256" key="4">
    <source>
        <dbReference type="ARBA" id="ARBA00022801"/>
    </source>
</evidence>
<proteinExistence type="inferred from homology"/>
<feature type="region of interest" description="Disordered" evidence="8">
    <location>
        <begin position="1000"/>
        <end position="1058"/>
    </location>
</feature>
<keyword evidence="4 6" id="KW-0378">Hydrolase</keyword>
<dbReference type="Pfam" id="PF13855">
    <property type="entry name" value="LRR_8"/>
    <property type="match status" value="1"/>
</dbReference>
<dbReference type="Pfam" id="PF00481">
    <property type="entry name" value="PP2C"/>
    <property type="match status" value="2"/>
</dbReference>
<reference evidence="10" key="1">
    <citation type="submission" date="2022-08" db="EMBL/GenBank/DDBJ databases">
        <title>Novel sulfate-reducing endosymbionts in the free-living metamonad Anaeramoeba.</title>
        <authorList>
            <person name="Jerlstrom-Hultqvist J."/>
            <person name="Cepicka I."/>
            <person name="Gallot-Lavallee L."/>
            <person name="Salas-Leiva D."/>
            <person name="Curtis B.A."/>
            <person name="Zahonova K."/>
            <person name="Pipaliya S."/>
            <person name="Dacks J."/>
            <person name="Roger A.J."/>
        </authorList>
    </citation>
    <scope>NUCLEOTIDE SEQUENCE</scope>
    <source>
        <strain evidence="10">Schooner1</strain>
    </source>
</reference>
<dbReference type="CDD" id="cd00143">
    <property type="entry name" value="PP2Cc"/>
    <property type="match status" value="1"/>
</dbReference>
<feature type="compositionally biased region" description="Low complexity" evidence="8">
    <location>
        <begin position="1506"/>
        <end position="1517"/>
    </location>
</feature>
<dbReference type="PANTHER" id="PTHR48051:SF1">
    <property type="entry name" value="RAS SUPPRESSOR PROTEIN 1"/>
    <property type="match status" value="1"/>
</dbReference>
<dbReference type="Gene3D" id="3.80.10.10">
    <property type="entry name" value="Ribonuclease Inhibitor"/>
    <property type="match status" value="3"/>
</dbReference>
<dbReference type="PANTHER" id="PTHR48051">
    <property type="match status" value="1"/>
</dbReference>
<keyword evidence="1" id="KW-0433">Leucine-rich repeat</keyword>
<dbReference type="SUPFAM" id="SSF52047">
    <property type="entry name" value="RNI-like"/>
    <property type="match status" value="1"/>
</dbReference>
<feature type="coiled-coil region" evidence="7">
    <location>
        <begin position="783"/>
        <end position="810"/>
    </location>
</feature>
<evidence type="ECO:0000313" key="10">
    <source>
        <dbReference type="EMBL" id="KAJ6249675.1"/>
    </source>
</evidence>
<keyword evidence="7" id="KW-0175">Coiled coil</keyword>
<feature type="domain" description="PPM-type phosphatase" evidence="9">
    <location>
        <begin position="868"/>
        <end position="1394"/>
    </location>
</feature>
<evidence type="ECO:0000256" key="3">
    <source>
        <dbReference type="ARBA" id="ARBA00022737"/>
    </source>
</evidence>
<gene>
    <name evidence="10" type="ORF">M0813_17098</name>
</gene>
<dbReference type="SMART" id="SM00364">
    <property type="entry name" value="LRR_BAC"/>
    <property type="match status" value="7"/>
</dbReference>
<keyword evidence="3" id="KW-0677">Repeat</keyword>
<name>A0ABQ8YYN3_9EUKA</name>
<dbReference type="InterPro" id="IPR036457">
    <property type="entry name" value="PPM-type-like_dom_sf"/>
</dbReference>
<comment type="caution">
    <text evidence="10">The sequence shown here is derived from an EMBL/GenBank/DDBJ whole genome shotgun (WGS) entry which is preliminary data.</text>
</comment>
<dbReference type="Proteomes" id="UP001150062">
    <property type="component" value="Unassembled WGS sequence"/>
</dbReference>
<evidence type="ECO:0000256" key="1">
    <source>
        <dbReference type="ARBA" id="ARBA00022614"/>
    </source>
</evidence>
<dbReference type="SUPFAM" id="SSF52058">
    <property type="entry name" value="L domain-like"/>
    <property type="match status" value="2"/>
</dbReference>
<evidence type="ECO:0000256" key="5">
    <source>
        <dbReference type="ARBA" id="ARBA00022912"/>
    </source>
</evidence>
<evidence type="ECO:0000256" key="7">
    <source>
        <dbReference type="SAM" id="Coils"/>
    </source>
</evidence>
<dbReference type="InterPro" id="IPR055414">
    <property type="entry name" value="LRR_R13L4/SHOC2-like"/>
</dbReference>
<keyword evidence="5 6" id="KW-0904">Protein phosphatase</keyword>
<dbReference type="PROSITE" id="PS51450">
    <property type="entry name" value="LRR"/>
    <property type="match status" value="6"/>
</dbReference>
<dbReference type="Gene3D" id="3.60.40.10">
    <property type="entry name" value="PPM-type phosphatase domain"/>
    <property type="match status" value="2"/>
</dbReference>
<feature type="compositionally biased region" description="Basic residues" evidence="8">
    <location>
        <begin position="1598"/>
        <end position="1616"/>
    </location>
</feature>
<dbReference type="EMBL" id="JAOAOG010000098">
    <property type="protein sequence ID" value="KAJ6249675.1"/>
    <property type="molecule type" value="Genomic_DNA"/>
</dbReference>
<dbReference type="InterPro" id="IPR000222">
    <property type="entry name" value="PP2C_BS"/>
</dbReference>
<evidence type="ECO:0000313" key="11">
    <source>
        <dbReference type="Proteomes" id="UP001150062"/>
    </source>
</evidence>
<feature type="compositionally biased region" description="Basic and acidic residues" evidence="8">
    <location>
        <begin position="399"/>
        <end position="469"/>
    </location>
</feature>
<protein>
    <submittedName>
        <fullName evidence="10">Lrr receptor-like kinase</fullName>
    </submittedName>
</protein>
<dbReference type="SUPFAM" id="SSF81606">
    <property type="entry name" value="PP2C-like"/>
    <property type="match status" value="2"/>
</dbReference>
<feature type="region of interest" description="Disordered" evidence="8">
    <location>
        <begin position="1562"/>
        <end position="1631"/>
    </location>
</feature>
<accession>A0ABQ8YYN3</accession>
<dbReference type="InterPro" id="IPR003591">
    <property type="entry name" value="Leu-rich_rpt_typical-subtyp"/>
</dbReference>
<feature type="compositionally biased region" description="Low complexity" evidence="8">
    <location>
        <begin position="1047"/>
        <end position="1058"/>
    </location>
</feature>
<dbReference type="PROSITE" id="PS51746">
    <property type="entry name" value="PPM_2"/>
    <property type="match status" value="1"/>
</dbReference>
<dbReference type="PROSITE" id="PS01032">
    <property type="entry name" value="PPM_1"/>
    <property type="match status" value="1"/>
</dbReference>
<comment type="similarity">
    <text evidence="6">Belongs to the PP2C family.</text>
</comment>
<feature type="compositionally biased region" description="Basic residues" evidence="8">
    <location>
        <begin position="1100"/>
        <end position="1113"/>
    </location>
</feature>
<dbReference type="SMART" id="SM00365">
    <property type="entry name" value="LRR_SD22"/>
    <property type="match status" value="11"/>
</dbReference>
<evidence type="ECO:0000259" key="9">
    <source>
        <dbReference type="PROSITE" id="PS51746"/>
    </source>
</evidence>
<evidence type="ECO:0000256" key="8">
    <source>
        <dbReference type="SAM" id="MobiDB-lite"/>
    </source>
</evidence>
<feature type="compositionally biased region" description="Low complexity" evidence="8">
    <location>
        <begin position="1006"/>
        <end position="1033"/>
    </location>
</feature>
<feature type="compositionally biased region" description="Polar residues" evidence="8">
    <location>
        <begin position="1620"/>
        <end position="1631"/>
    </location>
</feature>
<dbReference type="Pfam" id="PF23598">
    <property type="entry name" value="LRR_14"/>
    <property type="match status" value="2"/>
</dbReference>
<feature type="region of interest" description="Disordered" evidence="8">
    <location>
        <begin position="1501"/>
        <end position="1544"/>
    </location>
</feature>
<sequence>MGNPITKKQPILIENLDLNGFYFSKLPACVDLCVNLCSVDLSYNYIDELPERITKLTRLKKLVWRRNSITDLPLTLFSLTNLQHLDLSENNLTSVPTEIENLALLRELSLCGNKLTEFPECIRSLSGLTSLSISRNQFTDLPNLDSLIELRSFNFSGNRIVQIEGQLSNLVNIQALNFSSNVIEKISNGAFDSLSKLEQLKLDYNLLKQIPNCIFKLKNLISLDLRNNELKIISPKICKLTKLQDFQLSGNQLKNLPIEITNLNSLKIINLMRNHFNNFPIPLLSLNHLQILIICDNPIHGFDFTIVDGESEKENDNRKIDNVDSKTAVNDSIDNENEFSKAVTLNEQNTHIQNLKKEKKQNQLNDQEKGKENESTNKKETQKGNENENTIKNHKGKGKEKEKENEKEKRKGKEKEKENETKKEKEKEKGKGKGKGKEKENKIKKEKEKPKRKEKENKNNNTKNKEKENINQNEHLIFNQFKNKNKSITNLDLSFNKIKKIPNSFFEHLSQLAILSLQNNHLETLPSTISTLQTLIILDLTNNNLSQLPSGIEKLQNLVDLRLASNNFCQFPSYIHKIGNISKLNLCDNKLQNIPKAISKFKVLRELDLSKNKFKHFPKEVCMIPRLQILKLGNNEIRMLPSSLSLLQYVEELDVSSNKLSYISPGVGYMRSLQIINLSDNLIQKIPMSFFCIDSNVNCSNISVDLSYNEITECNPSWKLLNNCRKLDLSYNKIKIFPEKLFESWTGLEVLKLSYNYSQNLNLEYLKSLPSIKFLHIEGNGLSKEFEQSLDSLKKNSNNSNNNSQNFNNNKSPNDLYSILFEEDKKIDQKNFSQVDQLNFYSLKEVLLDSQIDNDLCRPIINSSERFKLGYSEVKGKRKSMEDTINIQTTLDGMENISFFAIFDGHGGGETSHLAANKISKMFAEELRKIYNEKIIFEHNTGNGSQSEKEIENENNFQKLNKKESQIIIEEEEDIENDFIIINKIDSNETISENEDIEVIEKPKQNPNINENVNDNDNSNGNGNENENENGNSNEKKNENGNGNGNGTENSNLNNNLCNENNKIEINDEENENDNGKEKKNVKKRIKEIKYLNFSQKYRDKLKKKKKKKKKKEKIKERESKKQKKKKYFSTSSEIYLRKKIIKNKVSSKNKLNMLINFQKKFKKPFLKEKSNSEPQLSKFDIKNSDLNSLPNISTTKLLLNQNGQEKIYKVLEKETQLIFQCFKTVFHKFNKKLIEEKEISGSTAIIVLIIGDSIFSGNIGDSRSVLCRKKLAIRLSKDHKPTLPKERERILKNGGIVTHNLRINSGLAISRSFGDYKFNQYITVNPFVTKYKLKRHDRYIVLACDGVWDVLTDQQAIDIVLDCKCPIKAAIQIRNLSILSGSTDNISVLVIDLKPKLTKREMEKIKSKKSKREKEKMQKLKQEIINDKIAYKYFLKKLKLNKRNELSPLFPISNSRKERILIEKNKKKKGTLKKITNKNRSQSYFLPSEGTKIEYLKEKRKLHPNNNLNVKSNNPNHRFKNNSFDINNEKNKETSGSAINKHDNNDKINIVDIDDEKDINNTLMDDDHDQPKKNIQKNSQNNKNNFIKNEKSSKSNVKIKKKNKLKPKKKSRFSKSKNGQISFTKTFKKK</sequence>
<dbReference type="InterPro" id="IPR001932">
    <property type="entry name" value="PPM-type_phosphatase-like_dom"/>
</dbReference>
<feature type="compositionally biased region" description="Low complexity" evidence="8">
    <location>
        <begin position="1577"/>
        <end position="1588"/>
    </location>
</feature>
<dbReference type="InterPro" id="IPR001611">
    <property type="entry name" value="Leu-rich_rpt"/>
</dbReference>
<keyword evidence="11" id="KW-1185">Reference proteome</keyword>
<feature type="region of interest" description="Disordered" evidence="8">
    <location>
        <begin position="1097"/>
        <end position="1126"/>
    </location>
</feature>
<dbReference type="SMART" id="SM00369">
    <property type="entry name" value="LRR_TYP"/>
    <property type="match status" value="16"/>
</dbReference>
<feature type="compositionally biased region" description="Basic and acidic residues" evidence="8">
    <location>
        <begin position="366"/>
        <end position="391"/>
    </location>
</feature>
<keyword evidence="2" id="KW-0479">Metal-binding</keyword>
<evidence type="ECO:0000256" key="2">
    <source>
        <dbReference type="ARBA" id="ARBA00022723"/>
    </source>
</evidence>
<organism evidence="10 11">
    <name type="scientific">Anaeramoeba flamelloides</name>
    <dbReference type="NCBI Taxonomy" id="1746091"/>
    <lineage>
        <taxon>Eukaryota</taxon>
        <taxon>Metamonada</taxon>
        <taxon>Anaeramoebidae</taxon>
        <taxon>Anaeramoeba</taxon>
    </lineage>
</organism>
<dbReference type="InterPro" id="IPR032675">
    <property type="entry name" value="LRR_dom_sf"/>
</dbReference>
<evidence type="ECO:0000256" key="6">
    <source>
        <dbReference type="RuleBase" id="RU003465"/>
    </source>
</evidence>